<dbReference type="Gene3D" id="2.20.25.20">
    <property type="match status" value="1"/>
</dbReference>
<reference evidence="12" key="1">
    <citation type="submission" date="2021-01" db="EMBL/GenBank/DDBJ databases">
        <authorList>
            <person name="Corre E."/>
            <person name="Pelletier E."/>
            <person name="Niang G."/>
            <person name="Scheremetjew M."/>
            <person name="Finn R."/>
            <person name="Kale V."/>
            <person name="Holt S."/>
            <person name="Cochrane G."/>
            <person name="Meng A."/>
            <person name="Brown T."/>
            <person name="Cohen L."/>
        </authorList>
    </citation>
    <scope>NUCLEOTIDE SEQUENCE</scope>
    <source>
        <strain evidence="12">Ras09</strain>
    </source>
</reference>
<dbReference type="AlphaFoldDB" id="A0A7S3CI61"/>
<dbReference type="Pfam" id="PF13445">
    <property type="entry name" value="zf-RING_UBOX"/>
    <property type="match status" value="1"/>
</dbReference>
<keyword evidence="4" id="KW-0479">Metal-binding</keyword>
<keyword evidence="6 9" id="KW-0863">Zinc-finger</keyword>
<evidence type="ECO:0000259" key="11">
    <source>
        <dbReference type="PROSITE" id="PS51873"/>
    </source>
</evidence>
<dbReference type="InterPro" id="IPR002867">
    <property type="entry name" value="IBR_dom"/>
</dbReference>
<name>A0A7S3CI61_9SPIT</name>
<dbReference type="Pfam" id="PF01485">
    <property type="entry name" value="IBR"/>
    <property type="match status" value="2"/>
</dbReference>
<dbReference type="InterPro" id="IPR031127">
    <property type="entry name" value="E3_UB_ligase_RBR"/>
</dbReference>
<organism evidence="12">
    <name type="scientific">Strombidium rassoulzadegani</name>
    <dbReference type="NCBI Taxonomy" id="1082188"/>
    <lineage>
        <taxon>Eukaryota</taxon>
        <taxon>Sar</taxon>
        <taxon>Alveolata</taxon>
        <taxon>Ciliophora</taxon>
        <taxon>Intramacronucleata</taxon>
        <taxon>Spirotrichea</taxon>
        <taxon>Oligotrichia</taxon>
        <taxon>Strombidiidae</taxon>
        <taxon>Strombidium</taxon>
    </lineage>
</organism>
<dbReference type="EC" id="2.3.2.31" evidence="2"/>
<keyword evidence="5" id="KW-0677">Repeat</keyword>
<dbReference type="PROSITE" id="PS00518">
    <property type="entry name" value="ZF_RING_1"/>
    <property type="match status" value="1"/>
</dbReference>
<dbReference type="SUPFAM" id="SSF57850">
    <property type="entry name" value="RING/U-box"/>
    <property type="match status" value="3"/>
</dbReference>
<dbReference type="InterPro" id="IPR027370">
    <property type="entry name" value="Znf-RING_euk"/>
</dbReference>
<evidence type="ECO:0000256" key="3">
    <source>
        <dbReference type="ARBA" id="ARBA00022679"/>
    </source>
</evidence>
<evidence type="ECO:0000256" key="5">
    <source>
        <dbReference type="ARBA" id="ARBA00022737"/>
    </source>
</evidence>
<keyword evidence="7" id="KW-0833">Ubl conjugation pathway</keyword>
<dbReference type="GO" id="GO:0016567">
    <property type="term" value="P:protein ubiquitination"/>
    <property type="evidence" value="ECO:0007669"/>
    <property type="project" value="InterPro"/>
</dbReference>
<proteinExistence type="predicted"/>
<dbReference type="GO" id="GO:0061630">
    <property type="term" value="F:ubiquitin protein ligase activity"/>
    <property type="evidence" value="ECO:0007669"/>
    <property type="project" value="UniProtKB-EC"/>
</dbReference>
<dbReference type="InterPro" id="IPR013083">
    <property type="entry name" value="Znf_RING/FYVE/PHD"/>
</dbReference>
<dbReference type="Gene3D" id="1.20.120.1750">
    <property type="match status" value="1"/>
</dbReference>
<dbReference type="EMBL" id="HBIA01001502">
    <property type="protein sequence ID" value="CAE0229020.1"/>
    <property type="molecule type" value="Transcribed_RNA"/>
</dbReference>
<evidence type="ECO:0000256" key="4">
    <source>
        <dbReference type="ARBA" id="ARBA00022723"/>
    </source>
</evidence>
<evidence type="ECO:0000256" key="2">
    <source>
        <dbReference type="ARBA" id="ARBA00012251"/>
    </source>
</evidence>
<dbReference type="GO" id="GO:0008270">
    <property type="term" value="F:zinc ion binding"/>
    <property type="evidence" value="ECO:0007669"/>
    <property type="project" value="UniProtKB-KW"/>
</dbReference>
<evidence type="ECO:0000256" key="8">
    <source>
        <dbReference type="ARBA" id="ARBA00022833"/>
    </source>
</evidence>
<sequence>MKQEEFVDEQIRSRLHVLELNYERCQICLEDFIGSSHFLLLNPCMHVFCKQCMRDFCENLINEGSVEKLQCPLLAPDSNKKQCGSHIRETDLIHLDLSQELLEKFNKFAVSKAIDQMEDYGWCPQCESPAEVEKVKGRGYCVTCGFIFCLKCNQTYHMFKRCENLKITLEMLDQNMSDLKSGKNVSLKEELLSLTMDLHYINKHTRKCPTCDFRISKIEGCNKMTCSQCGNYFCWACGTKIKGYDHFQNNPNCWGALEADIADRMDLNENDFNGREFEMELISQVKQRADCFCLCPNPECSYFNRKSDVTKINDIECERCHTHFCFSCNEVIATPTQAREGTDYLSHFKVSDCYYKDLS</sequence>
<dbReference type="InterPro" id="IPR017907">
    <property type="entry name" value="Znf_RING_CS"/>
</dbReference>
<dbReference type="Gene3D" id="3.30.40.10">
    <property type="entry name" value="Zinc/RING finger domain, C3HC4 (zinc finger)"/>
    <property type="match status" value="1"/>
</dbReference>
<dbReference type="SMART" id="SM00184">
    <property type="entry name" value="RING"/>
    <property type="match status" value="2"/>
</dbReference>
<dbReference type="PROSITE" id="PS50089">
    <property type="entry name" value="ZF_RING_2"/>
    <property type="match status" value="1"/>
</dbReference>
<evidence type="ECO:0000313" key="12">
    <source>
        <dbReference type="EMBL" id="CAE0229020.1"/>
    </source>
</evidence>
<evidence type="ECO:0000256" key="6">
    <source>
        <dbReference type="ARBA" id="ARBA00022771"/>
    </source>
</evidence>
<keyword evidence="3" id="KW-0808">Transferase</keyword>
<evidence type="ECO:0000256" key="9">
    <source>
        <dbReference type="PROSITE-ProRule" id="PRU00175"/>
    </source>
</evidence>
<feature type="domain" description="RING-type" evidence="10">
    <location>
        <begin position="25"/>
        <end position="73"/>
    </location>
</feature>
<dbReference type="PANTHER" id="PTHR11685">
    <property type="entry name" value="RBR FAMILY RING FINGER AND IBR DOMAIN-CONTAINING"/>
    <property type="match status" value="1"/>
</dbReference>
<evidence type="ECO:0000256" key="7">
    <source>
        <dbReference type="ARBA" id="ARBA00022786"/>
    </source>
</evidence>
<comment type="catalytic activity">
    <reaction evidence="1">
        <text>[E2 ubiquitin-conjugating enzyme]-S-ubiquitinyl-L-cysteine + [acceptor protein]-L-lysine = [E2 ubiquitin-conjugating enzyme]-L-cysteine + [acceptor protein]-N(6)-ubiquitinyl-L-lysine.</text>
        <dbReference type="EC" id="2.3.2.31"/>
    </reaction>
</comment>
<dbReference type="InterPro" id="IPR001841">
    <property type="entry name" value="Znf_RING"/>
</dbReference>
<dbReference type="CDD" id="cd20335">
    <property type="entry name" value="BRcat_RBR"/>
    <property type="match status" value="1"/>
</dbReference>
<feature type="domain" description="RING-type" evidence="11">
    <location>
        <begin position="21"/>
        <end position="257"/>
    </location>
</feature>
<dbReference type="SMART" id="SM00647">
    <property type="entry name" value="IBR"/>
    <property type="match status" value="3"/>
</dbReference>
<accession>A0A7S3CI61</accession>
<gene>
    <name evidence="12" type="ORF">SRAS04492_LOCUS804</name>
</gene>
<keyword evidence="8" id="KW-0862">Zinc</keyword>
<evidence type="ECO:0000259" key="10">
    <source>
        <dbReference type="PROSITE" id="PS50089"/>
    </source>
</evidence>
<dbReference type="PROSITE" id="PS51873">
    <property type="entry name" value="TRIAD"/>
    <property type="match status" value="1"/>
</dbReference>
<dbReference type="Pfam" id="PF22191">
    <property type="entry name" value="IBR_1"/>
    <property type="match status" value="1"/>
</dbReference>
<protein>
    <recommendedName>
        <fullName evidence="2">RBR-type E3 ubiquitin transferase</fullName>
        <ecNumber evidence="2">2.3.2.31</ecNumber>
    </recommendedName>
</protein>
<dbReference type="InterPro" id="IPR044066">
    <property type="entry name" value="TRIAD_supradom"/>
</dbReference>
<evidence type="ECO:0000256" key="1">
    <source>
        <dbReference type="ARBA" id="ARBA00001798"/>
    </source>
</evidence>